<comment type="similarity">
    <text evidence="11">Belongs to the ApbE family.</text>
</comment>
<keyword evidence="5 11" id="KW-0808">Transferase</keyword>
<dbReference type="InterPro" id="IPR024932">
    <property type="entry name" value="ApbE"/>
</dbReference>
<comment type="caution">
    <text evidence="12">The sequence shown here is derived from an EMBL/GenBank/DDBJ whole genome shotgun (WGS) entry which is preliminary data.</text>
</comment>
<keyword evidence="8 11" id="KW-0460">Magnesium</keyword>
<keyword evidence="4 11" id="KW-0285">Flavoprotein</keyword>
<dbReference type="RefSeq" id="WP_377746324.1">
    <property type="nucleotide sequence ID" value="NZ_JBHRXJ010000020.1"/>
</dbReference>
<protein>
    <recommendedName>
        <fullName evidence="3 11">FAD:protein FMN transferase</fullName>
        <ecNumber evidence="2 11">2.7.1.180</ecNumber>
    </recommendedName>
    <alternativeName>
        <fullName evidence="9 11">Flavin transferase</fullName>
    </alternativeName>
</protein>
<evidence type="ECO:0000256" key="3">
    <source>
        <dbReference type="ARBA" id="ARBA00016337"/>
    </source>
</evidence>
<dbReference type="SUPFAM" id="SSF143631">
    <property type="entry name" value="ApbE-like"/>
    <property type="match status" value="1"/>
</dbReference>
<evidence type="ECO:0000256" key="5">
    <source>
        <dbReference type="ARBA" id="ARBA00022679"/>
    </source>
</evidence>
<dbReference type="EMBL" id="JBHRXJ010000020">
    <property type="protein sequence ID" value="MFC3530164.1"/>
    <property type="molecule type" value="Genomic_DNA"/>
</dbReference>
<dbReference type="InterPro" id="IPR006311">
    <property type="entry name" value="TAT_signal"/>
</dbReference>
<dbReference type="PROSITE" id="PS51318">
    <property type="entry name" value="TAT"/>
    <property type="match status" value="1"/>
</dbReference>
<proteinExistence type="inferred from homology"/>
<evidence type="ECO:0000256" key="7">
    <source>
        <dbReference type="ARBA" id="ARBA00022827"/>
    </source>
</evidence>
<dbReference type="InterPro" id="IPR003374">
    <property type="entry name" value="ApbE-like_sf"/>
</dbReference>
<dbReference type="Gene3D" id="3.10.520.10">
    <property type="entry name" value="ApbE-like domains"/>
    <property type="match status" value="1"/>
</dbReference>
<dbReference type="Proteomes" id="UP001595721">
    <property type="component" value="Unassembled WGS sequence"/>
</dbReference>
<keyword evidence="6 11" id="KW-0479">Metal-binding</keyword>
<evidence type="ECO:0000256" key="4">
    <source>
        <dbReference type="ARBA" id="ARBA00022630"/>
    </source>
</evidence>
<reference evidence="13" key="1">
    <citation type="journal article" date="2019" name="Int. J. Syst. Evol. Microbiol.">
        <title>The Global Catalogue of Microorganisms (GCM) 10K type strain sequencing project: providing services to taxonomists for standard genome sequencing and annotation.</title>
        <authorList>
            <consortium name="The Broad Institute Genomics Platform"/>
            <consortium name="The Broad Institute Genome Sequencing Center for Infectious Disease"/>
            <person name="Wu L."/>
            <person name="Ma J."/>
        </authorList>
    </citation>
    <scope>NUCLEOTIDE SEQUENCE [LARGE SCALE GENOMIC DNA]</scope>
    <source>
        <strain evidence="13">KCTC 42899</strain>
    </source>
</reference>
<evidence type="ECO:0000256" key="1">
    <source>
        <dbReference type="ARBA" id="ARBA00001946"/>
    </source>
</evidence>
<comment type="cofactor">
    <cofactor evidence="1">
        <name>Mg(2+)</name>
        <dbReference type="ChEBI" id="CHEBI:18420"/>
    </cofactor>
</comment>
<dbReference type="PANTHER" id="PTHR30040">
    <property type="entry name" value="THIAMINE BIOSYNTHESIS LIPOPROTEIN APBE"/>
    <property type="match status" value="1"/>
</dbReference>
<evidence type="ECO:0000256" key="9">
    <source>
        <dbReference type="ARBA" id="ARBA00031306"/>
    </source>
</evidence>
<evidence type="ECO:0000256" key="11">
    <source>
        <dbReference type="PIRNR" id="PIRNR006268"/>
    </source>
</evidence>
<organism evidence="12 13">
    <name type="scientific">Paracoccus mangrovi</name>
    <dbReference type="NCBI Taxonomy" id="1715645"/>
    <lineage>
        <taxon>Bacteria</taxon>
        <taxon>Pseudomonadati</taxon>
        <taxon>Pseudomonadota</taxon>
        <taxon>Alphaproteobacteria</taxon>
        <taxon>Rhodobacterales</taxon>
        <taxon>Paracoccaceae</taxon>
        <taxon>Paracoccus</taxon>
    </lineage>
</organism>
<evidence type="ECO:0000256" key="2">
    <source>
        <dbReference type="ARBA" id="ARBA00011955"/>
    </source>
</evidence>
<keyword evidence="13" id="KW-1185">Reference proteome</keyword>
<accession>A0ABV7R7F8</accession>
<evidence type="ECO:0000256" key="10">
    <source>
        <dbReference type="ARBA" id="ARBA00048540"/>
    </source>
</evidence>
<dbReference type="PANTHER" id="PTHR30040:SF2">
    <property type="entry name" value="FAD:PROTEIN FMN TRANSFERASE"/>
    <property type="match status" value="1"/>
</dbReference>
<evidence type="ECO:0000256" key="6">
    <source>
        <dbReference type="ARBA" id="ARBA00022723"/>
    </source>
</evidence>
<dbReference type="EC" id="2.7.1.180" evidence="2 11"/>
<evidence type="ECO:0000313" key="13">
    <source>
        <dbReference type="Proteomes" id="UP001595721"/>
    </source>
</evidence>
<evidence type="ECO:0000313" key="12">
    <source>
        <dbReference type="EMBL" id="MFC3530164.1"/>
    </source>
</evidence>
<keyword evidence="7 11" id="KW-0274">FAD</keyword>
<evidence type="ECO:0000256" key="8">
    <source>
        <dbReference type="ARBA" id="ARBA00022842"/>
    </source>
</evidence>
<name>A0ABV7R7F8_9RHOB</name>
<gene>
    <name evidence="12" type="ORF">ACFOMH_18500</name>
</gene>
<comment type="catalytic activity">
    <reaction evidence="10 11">
        <text>L-threonyl-[protein] + FAD = FMN-L-threonyl-[protein] + AMP + H(+)</text>
        <dbReference type="Rhea" id="RHEA:36847"/>
        <dbReference type="Rhea" id="RHEA-COMP:11060"/>
        <dbReference type="Rhea" id="RHEA-COMP:11061"/>
        <dbReference type="ChEBI" id="CHEBI:15378"/>
        <dbReference type="ChEBI" id="CHEBI:30013"/>
        <dbReference type="ChEBI" id="CHEBI:57692"/>
        <dbReference type="ChEBI" id="CHEBI:74257"/>
        <dbReference type="ChEBI" id="CHEBI:456215"/>
        <dbReference type="EC" id="2.7.1.180"/>
    </reaction>
</comment>
<sequence>MTLNRRRFLTISAGFGLAGIGIGIGADAGMARARASGAGLYIWRGVAMGAGATIALDHPDAPALCAAAAAEIDRLEDIFSLYRTDSALSTLNRDGEATAPAPELLDCLSLAGLVHRHSGGRFDPTVQPLWALYAQSYSAGRAPTGDALRQTLGRVGWDRVSFAAGRITLAPGTALTLNGIAQGYVADRVAELLRARGLRDVLIDTGEIRALGHAPDGDWPVTLASGRRADLRDRALASSAPNGTCFDAAGRVGHILNPRDGRPTSARWGLVSVSAPGAALADALSTAGCLMPDRASLSQMVAAFDGARIEALLGA</sequence>
<dbReference type="Pfam" id="PF02424">
    <property type="entry name" value="ApbE"/>
    <property type="match status" value="1"/>
</dbReference>
<dbReference type="PIRSF" id="PIRSF006268">
    <property type="entry name" value="ApbE"/>
    <property type="match status" value="1"/>
</dbReference>
<dbReference type="GO" id="GO:0016740">
    <property type="term" value="F:transferase activity"/>
    <property type="evidence" value="ECO:0007669"/>
    <property type="project" value="UniProtKB-KW"/>
</dbReference>